<dbReference type="EMBL" id="FNTI01000001">
    <property type="protein sequence ID" value="SED42079.1"/>
    <property type="molecule type" value="Genomic_DNA"/>
</dbReference>
<proteinExistence type="predicted"/>
<dbReference type="RefSeq" id="WP_074822563.1">
    <property type="nucleotide sequence ID" value="NZ_FNTI01000001.1"/>
</dbReference>
<evidence type="ECO:0000313" key="1">
    <source>
        <dbReference type="EMBL" id="SED42079.1"/>
    </source>
</evidence>
<dbReference type="Proteomes" id="UP000183208">
    <property type="component" value="Unassembled WGS sequence"/>
</dbReference>
<protein>
    <submittedName>
        <fullName evidence="1">Uncharacterized protein</fullName>
    </submittedName>
</protein>
<name>A0A1H5AI83_9BRAD</name>
<dbReference type="AlphaFoldDB" id="A0A1H5AI83"/>
<gene>
    <name evidence="1" type="ORF">SAMN05444171_4061</name>
</gene>
<organism evidence="1 2">
    <name type="scientific">Bradyrhizobium lablabi</name>
    <dbReference type="NCBI Taxonomy" id="722472"/>
    <lineage>
        <taxon>Bacteria</taxon>
        <taxon>Pseudomonadati</taxon>
        <taxon>Pseudomonadota</taxon>
        <taxon>Alphaproteobacteria</taxon>
        <taxon>Hyphomicrobiales</taxon>
        <taxon>Nitrobacteraceae</taxon>
        <taxon>Bradyrhizobium</taxon>
    </lineage>
</organism>
<reference evidence="1 2" key="1">
    <citation type="submission" date="2016-10" db="EMBL/GenBank/DDBJ databases">
        <authorList>
            <person name="de Groot N.N."/>
        </authorList>
    </citation>
    <scope>NUCLEOTIDE SEQUENCE [LARGE SCALE GENOMIC DNA]</scope>
    <source>
        <strain evidence="1 2">GAS522</strain>
    </source>
</reference>
<accession>A0A1H5AI83</accession>
<evidence type="ECO:0000313" key="2">
    <source>
        <dbReference type="Proteomes" id="UP000183208"/>
    </source>
</evidence>
<sequence>MANLDELRKLDADTLGDMLDNAERDFFAADEAGLTMVEGMAGICKRHREIGIAYFGVIRKPLLARVRMLERVISSKVITPHQWSAADDAHCEAVARLQLMYAAGREFYTTREHCDAEAREEYTEAITEIYWQRFCELRDTEKLIDSARREGQSIRRSLRSPTGYVKTGKHVRGADGVKIPVVRKQ</sequence>